<protein>
    <recommendedName>
        <fullName evidence="3">D-xylose 1-dehydrogenase (NADP(+), D-xylono-1,5-lactone-forming)</fullName>
        <ecNumber evidence="3">1.1.1.179</ecNumber>
    </recommendedName>
    <alternativeName>
        <fullName evidence="4">D-xylose-NADP dehydrogenase</fullName>
    </alternativeName>
</protein>
<dbReference type="EMBL" id="KB446540">
    <property type="protein sequence ID" value="EME42997.1"/>
    <property type="molecule type" value="Genomic_DNA"/>
</dbReference>
<sequence>MASKQLTCRWAALSLSSIAGVFFPDIVSSREPSTDGIKHALVGLSTTGSFERANDWLEQNKIPNSEKVRIHHDWKQMLDTGDFDVVYISTPHPLHYEHVTYALNKRRNVLVEKPATMNAKQYETLAQLALEQGVVLMEAMWTRHLPATRLLQDELLSRIGEVKRVYADFSFPIVSEDLSHSSRFLDKAAGAGSLLDQGVYALTWADIALNGEVDDITTVVLTKRESTTGAQEAVAVVTTSMTLPGSSKPAFYQRLQAKKAAPSIRIEATKASVAIPFPPIRPQRLEVQWYDSEHLDAEGIEQEEIIEKPVEHGWGMWYEADVIAQKVLSMVPGADGEVIGFQETLRVLEWMDSARQHAGIPYAAELDEI</sequence>
<dbReference type="Pfam" id="PF01408">
    <property type="entry name" value="GFO_IDH_MocA"/>
    <property type="match status" value="1"/>
</dbReference>
<dbReference type="EC" id="1.1.1.179" evidence="3"/>
<evidence type="ECO:0000256" key="3">
    <source>
        <dbReference type="ARBA" id="ARBA00038984"/>
    </source>
</evidence>
<dbReference type="Gene3D" id="3.30.360.10">
    <property type="entry name" value="Dihydrodipicolinate Reductase, domain 2"/>
    <property type="match status" value="1"/>
</dbReference>
<dbReference type="eggNOG" id="KOG2741">
    <property type="taxonomic scope" value="Eukaryota"/>
</dbReference>
<feature type="domain" description="Gfo/Idh/MocA-like oxidoreductase N-terminal" evidence="7">
    <location>
        <begin position="60"/>
        <end position="138"/>
    </location>
</feature>
<feature type="domain" description="GFO/IDH/MocA-like oxidoreductase" evidence="8">
    <location>
        <begin position="158"/>
        <end position="240"/>
    </location>
</feature>
<reference evidence="10" key="1">
    <citation type="journal article" date="2012" name="PLoS Genet.">
        <title>The genomes of the fungal plant pathogens Cladosporium fulvum and Dothistroma septosporum reveal adaptation to different hosts and lifestyles but also signatures of common ancestry.</title>
        <authorList>
            <person name="de Wit P.J.G.M."/>
            <person name="van der Burgt A."/>
            <person name="Oekmen B."/>
            <person name="Stergiopoulos I."/>
            <person name="Abd-Elsalam K.A."/>
            <person name="Aerts A.L."/>
            <person name="Bahkali A.H."/>
            <person name="Beenen H.G."/>
            <person name="Chettri P."/>
            <person name="Cox M.P."/>
            <person name="Datema E."/>
            <person name="de Vries R.P."/>
            <person name="Dhillon B."/>
            <person name="Ganley A.R."/>
            <person name="Griffiths S.A."/>
            <person name="Guo Y."/>
            <person name="Hamelin R.C."/>
            <person name="Henrissat B."/>
            <person name="Kabir M.S."/>
            <person name="Jashni M.K."/>
            <person name="Kema G."/>
            <person name="Klaubauf S."/>
            <person name="Lapidus A."/>
            <person name="Levasseur A."/>
            <person name="Lindquist E."/>
            <person name="Mehrabi R."/>
            <person name="Ohm R.A."/>
            <person name="Owen T.J."/>
            <person name="Salamov A."/>
            <person name="Schwelm A."/>
            <person name="Schijlen E."/>
            <person name="Sun H."/>
            <person name="van den Burg H.A."/>
            <person name="van Ham R.C.H.J."/>
            <person name="Zhang S."/>
            <person name="Goodwin S.B."/>
            <person name="Grigoriev I.V."/>
            <person name="Collemare J."/>
            <person name="Bradshaw R.E."/>
        </authorList>
    </citation>
    <scope>NUCLEOTIDE SEQUENCE [LARGE SCALE GENOMIC DNA]</scope>
    <source>
        <strain evidence="10">NZE10 / CBS 128990</strain>
    </source>
</reference>
<dbReference type="GO" id="GO:0047837">
    <property type="term" value="F:D-xylose 1-dehydrogenase (NADP+) activity"/>
    <property type="evidence" value="ECO:0007669"/>
    <property type="project" value="UniProtKB-EC"/>
</dbReference>
<feature type="signal peptide" evidence="6">
    <location>
        <begin position="1"/>
        <end position="29"/>
    </location>
</feature>
<evidence type="ECO:0000259" key="7">
    <source>
        <dbReference type="Pfam" id="PF01408"/>
    </source>
</evidence>
<evidence type="ECO:0000256" key="2">
    <source>
        <dbReference type="ARBA" id="ARBA00023002"/>
    </source>
</evidence>
<dbReference type="InterPro" id="IPR055170">
    <property type="entry name" value="GFO_IDH_MocA-like_dom"/>
</dbReference>
<dbReference type="InterPro" id="IPR050984">
    <property type="entry name" value="Gfo/Idh/MocA_domain"/>
</dbReference>
<evidence type="ECO:0000256" key="1">
    <source>
        <dbReference type="ARBA" id="ARBA00010928"/>
    </source>
</evidence>
<evidence type="ECO:0000313" key="9">
    <source>
        <dbReference type="EMBL" id="EME42997.1"/>
    </source>
</evidence>
<dbReference type="OMA" id="TCRWAAL"/>
<proteinExistence type="inferred from homology"/>
<name>M2XKH8_DOTSN</name>
<dbReference type="SUPFAM" id="SSF55347">
    <property type="entry name" value="Glyceraldehyde-3-phosphate dehydrogenase-like, C-terminal domain"/>
    <property type="match status" value="1"/>
</dbReference>
<dbReference type="PANTHER" id="PTHR22604:SF105">
    <property type="entry name" value="TRANS-1,2-DIHYDROBENZENE-1,2-DIOL DEHYDROGENASE"/>
    <property type="match status" value="1"/>
</dbReference>
<feature type="chain" id="PRO_5004029250" description="D-xylose 1-dehydrogenase (NADP(+), D-xylono-1,5-lactone-forming)" evidence="6">
    <location>
        <begin position="30"/>
        <end position="369"/>
    </location>
</feature>
<dbReference type="Gene3D" id="3.40.50.720">
    <property type="entry name" value="NAD(P)-binding Rossmann-like Domain"/>
    <property type="match status" value="1"/>
</dbReference>
<comment type="catalytic activity">
    <reaction evidence="5">
        <text>D-xylose + NADP(+) = D-xylono-1,5-lactone + NADPH + H(+)</text>
        <dbReference type="Rhea" id="RHEA:22000"/>
        <dbReference type="ChEBI" id="CHEBI:15378"/>
        <dbReference type="ChEBI" id="CHEBI:15867"/>
        <dbReference type="ChEBI" id="CHEBI:53455"/>
        <dbReference type="ChEBI" id="CHEBI:57783"/>
        <dbReference type="ChEBI" id="CHEBI:58349"/>
        <dbReference type="EC" id="1.1.1.179"/>
    </reaction>
</comment>
<organism evidence="9 10">
    <name type="scientific">Dothistroma septosporum (strain NZE10 / CBS 128990)</name>
    <name type="common">Red band needle blight fungus</name>
    <name type="synonym">Mycosphaerella pini</name>
    <dbReference type="NCBI Taxonomy" id="675120"/>
    <lineage>
        <taxon>Eukaryota</taxon>
        <taxon>Fungi</taxon>
        <taxon>Dikarya</taxon>
        <taxon>Ascomycota</taxon>
        <taxon>Pezizomycotina</taxon>
        <taxon>Dothideomycetes</taxon>
        <taxon>Dothideomycetidae</taxon>
        <taxon>Mycosphaerellales</taxon>
        <taxon>Mycosphaerellaceae</taxon>
        <taxon>Dothistroma</taxon>
    </lineage>
</organism>
<comment type="similarity">
    <text evidence="1">Belongs to the Gfo/Idh/MocA family.</text>
</comment>
<dbReference type="Pfam" id="PF22725">
    <property type="entry name" value="GFO_IDH_MocA_C3"/>
    <property type="match status" value="1"/>
</dbReference>
<keyword evidence="10" id="KW-1185">Reference proteome</keyword>
<accession>M2XKH8</accession>
<reference evidence="9 10" key="2">
    <citation type="journal article" date="2012" name="PLoS Pathog.">
        <title>Diverse lifestyles and strategies of plant pathogenesis encoded in the genomes of eighteen Dothideomycetes fungi.</title>
        <authorList>
            <person name="Ohm R.A."/>
            <person name="Feau N."/>
            <person name="Henrissat B."/>
            <person name="Schoch C.L."/>
            <person name="Horwitz B.A."/>
            <person name="Barry K.W."/>
            <person name="Condon B.J."/>
            <person name="Copeland A.C."/>
            <person name="Dhillon B."/>
            <person name="Glaser F."/>
            <person name="Hesse C.N."/>
            <person name="Kosti I."/>
            <person name="LaButti K."/>
            <person name="Lindquist E.A."/>
            <person name="Lucas S."/>
            <person name="Salamov A.A."/>
            <person name="Bradshaw R.E."/>
            <person name="Ciuffetti L."/>
            <person name="Hamelin R.C."/>
            <person name="Kema G.H.J."/>
            <person name="Lawrence C."/>
            <person name="Scott J.A."/>
            <person name="Spatafora J.W."/>
            <person name="Turgeon B.G."/>
            <person name="de Wit P.J.G.M."/>
            <person name="Zhong S."/>
            <person name="Goodwin S.B."/>
            <person name="Grigoriev I.V."/>
        </authorList>
    </citation>
    <scope>NUCLEOTIDE SEQUENCE [LARGE SCALE GENOMIC DNA]</scope>
    <source>
        <strain evidence="10">NZE10 / CBS 128990</strain>
    </source>
</reference>
<evidence type="ECO:0000256" key="5">
    <source>
        <dbReference type="ARBA" id="ARBA00049233"/>
    </source>
</evidence>
<gene>
    <name evidence="9" type="ORF">DOTSEDRAFT_173561</name>
</gene>
<dbReference type="PANTHER" id="PTHR22604">
    <property type="entry name" value="OXIDOREDUCTASES"/>
    <property type="match status" value="1"/>
</dbReference>
<dbReference type="Proteomes" id="UP000016933">
    <property type="component" value="Unassembled WGS sequence"/>
</dbReference>
<evidence type="ECO:0000256" key="4">
    <source>
        <dbReference type="ARBA" id="ARBA00042988"/>
    </source>
</evidence>
<dbReference type="InterPro" id="IPR000683">
    <property type="entry name" value="Gfo/Idh/MocA-like_OxRdtase_N"/>
</dbReference>
<dbReference type="HOGENOM" id="CLU_023194_7_6_1"/>
<evidence type="ECO:0000259" key="8">
    <source>
        <dbReference type="Pfam" id="PF22725"/>
    </source>
</evidence>
<dbReference type="STRING" id="675120.M2XKH8"/>
<keyword evidence="6" id="KW-0732">Signal</keyword>
<evidence type="ECO:0000256" key="6">
    <source>
        <dbReference type="SAM" id="SignalP"/>
    </source>
</evidence>
<dbReference type="AlphaFoldDB" id="M2XKH8"/>
<evidence type="ECO:0000313" key="10">
    <source>
        <dbReference type="Proteomes" id="UP000016933"/>
    </source>
</evidence>
<keyword evidence="2" id="KW-0560">Oxidoreductase</keyword>
<dbReference type="OrthoDB" id="2129491at2759"/>
<dbReference type="InterPro" id="IPR036291">
    <property type="entry name" value="NAD(P)-bd_dom_sf"/>
</dbReference>
<dbReference type="GO" id="GO:0000166">
    <property type="term" value="F:nucleotide binding"/>
    <property type="evidence" value="ECO:0007669"/>
    <property type="project" value="InterPro"/>
</dbReference>
<dbReference type="SUPFAM" id="SSF51735">
    <property type="entry name" value="NAD(P)-binding Rossmann-fold domains"/>
    <property type="match status" value="1"/>
</dbReference>